<keyword evidence="8" id="KW-1185">Reference proteome</keyword>
<accession>A0A0K1W2C8</accession>
<dbReference type="Proteomes" id="UP000067476">
    <property type="component" value="Chromosome"/>
</dbReference>
<dbReference type="PANTHER" id="PTHR39178">
    <property type="entry name" value="HYPOTHETICAL RIBOSOME-ASSOCIATED PROTEIN"/>
    <property type="match status" value="1"/>
</dbReference>
<dbReference type="InterPro" id="IPR007422">
    <property type="entry name" value="Peptidase_Prp"/>
</dbReference>
<sequence length="104" mass="12019">MIVSEFYYKDKCVKSFFVKGHANYDNYNKDIVCSAVTAIVSGSLNAFDILYNKNVKINVEENKISVNIINSCNEINKIMEFLYIQLETVFVQYPKNFILKKVGE</sequence>
<evidence type="ECO:0000256" key="6">
    <source>
        <dbReference type="ARBA" id="ARBA00044538"/>
    </source>
</evidence>
<proteinExistence type="inferred from homology"/>
<keyword evidence="4" id="KW-0788">Thiol protease</keyword>
<evidence type="ECO:0000313" key="8">
    <source>
        <dbReference type="Proteomes" id="UP000067476"/>
    </source>
</evidence>
<dbReference type="KEGG" id="sll:SLITO_v1c08690"/>
<dbReference type="PATRIC" id="fig|216942.3.peg.884"/>
<dbReference type="OrthoDB" id="48998at2"/>
<evidence type="ECO:0000256" key="2">
    <source>
        <dbReference type="ARBA" id="ARBA00022670"/>
    </source>
</evidence>
<evidence type="ECO:0000256" key="4">
    <source>
        <dbReference type="ARBA" id="ARBA00022807"/>
    </source>
</evidence>
<dbReference type="SUPFAM" id="SSF118010">
    <property type="entry name" value="TM1457-like"/>
    <property type="match status" value="1"/>
</dbReference>
<keyword evidence="3" id="KW-0378">Hydrolase</keyword>
<dbReference type="EMBL" id="CP012357">
    <property type="protein sequence ID" value="AKX34484.1"/>
    <property type="molecule type" value="Genomic_DNA"/>
</dbReference>
<dbReference type="AlphaFoldDB" id="A0A0K1W2C8"/>
<evidence type="ECO:0000256" key="3">
    <source>
        <dbReference type="ARBA" id="ARBA00022801"/>
    </source>
</evidence>
<dbReference type="Gene3D" id="3.30.70.1490">
    <property type="entry name" value="Cysteine protease Prp"/>
    <property type="match status" value="1"/>
</dbReference>
<dbReference type="CDD" id="cd16332">
    <property type="entry name" value="Prp-like"/>
    <property type="match status" value="1"/>
</dbReference>
<keyword evidence="2" id="KW-0645">Protease</keyword>
<dbReference type="InterPro" id="IPR036764">
    <property type="entry name" value="Peptidase_Prp_sf"/>
</dbReference>
<evidence type="ECO:0000313" key="7">
    <source>
        <dbReference type="EMBL" id="AKX34484.1"/>
    </source>
</evidence>
<evidence type="ECO:0000256" key="1">
    <source>
        <dbReference type="ARBA" id="ARBA00022517"/>
    </source>
</evidence>
<protein>
    <recommendedName>
        <fullName evidence="6">Ribosomal processing cysteine protease Prp</fullName>
    </recommendedName>
</protein>
<reference evidence="7 8" key="1">
    <citation type="journal article" date="2015" name="Genome Announc.">
        <title>Complete Genome Sequence of Spiroplasma litorale TN-1T (DSM 21781), a Bacterium Isolated from a Green-Eyed Horsefly (Tabanus nigrovittatus).</title>
        <authorList>
            <person name="Lo W.S."/>
            <person name="Lai Y.C."/>
            <person name="Lien Y.W."/>
            <person name="Wang T.H."/>
            <person name="Kuo C.H."/>
        </authorList>
    </citation>
    <scope>NUCLEOTIDE SEQUENCE [LARGE SCALE GENOMIC DNA]</scope>
    <source>
        <strain evidence="7 8">TN-1</strain>
    </source>
</reference>
<evidence type="ECO:0000256" key="5">
    <source>
        <dbReference type="ARBA" id="ARBA00044503"/>
    </source>
</evidence>
<dbReference type="GO" id="GO:0042254">
    <property type="term" value="P:ribosome biogenesis"/>
    <property type="evidence" value="ECO:0007669"/>
    <property type="project" value="UniProtKB-KW"/>
</dbReference>
<dbReference type="PANTHER" id="PTHR39178:SF1">
    <property type="entry name" value="RIBOSOMAL-PROCESSING CYSTEINE PROTEASE PRP"/>
    <property type="match status" value="1"/>
</dbReference>
<organism evidence="7 8">
    <name type="scientific">Spiroplasma litorale</name>
    <dbReference type="NCBI Taxonomy" id="216942"/>
    <lineage>
        <taxon>Bacteria</taxon>
        <taxon>Bacillati</taxon>
        <taxon>Mycoplasmatota</taxon>
        <taxon>Mollicutes</taxon>
        <taxon>Entomoplasmatales</taxon>
        <taxon>Spiroplasmataceae</taxon>
        <taxon>Spiroplasma</taxon>
    </lineage>
</organism>
<name>A0A0K1W2C8_9MOLU</name>
<dbReference type="RefSeq" id="WP_075058571.1">
    <property type="nucleotide sequence ID" value="NZ_CP012357.1"/>
</dbReference>
<dbReference type="GO" id="GO:0008234">
    <property type="term" value="F:cysteine-type peptidase activity"/>
    <property type="evidence" value="ECO:0007669"/>
    <property type="project" value="UniProtKB-KW"/>
</dbReference>
<gene>
    <name evidence="7" type="ORF">SLITO_v1c08690</name>
</gene>
<dbReference type="STRING" id="216942.SLITO_v1c08690"/>
<dbReference type="GO" id="GO:0006508">
    <property type="term" value="P:proteolysis"/>
    <property type="evidence" value="ECO:0007669"/>
    <property type="project" value="UniProtKB-KW"/>
</dbReference>
<dbReference type="Pfam" id="PF04327">
    <property type="entry name" value="Peptidase_Prp"/>
    <property type="match status" value="1"/>
</dbReference>
<comment type="similarity">
    <text evidence="5">Belongs to the Prp family.</text>
</comment>
<keyword evidence="1" id="KW-0690">Ribosome biogenesis</keyword>